<feature type="compositionally biased region" description="Pro residues" evidence="4">
    <location>
        <begin position="568"/>
        <end position="582"/>
    </location>
</feature>
<comment type="subcellular location">
    <subcellularLocation>
        <location evidence="1">Nucleus</location>
    </subcellularLocation>
</comment>
<name>A0AAY4BVB4_9TELE</name>
<dbReference type="GO" id="GO:0060070">
    <property type="term" value="P:canonical Wnt signaling pathway"/>
    <property type="evidence" value="ECO:0007669"/>
    <property type="project" value="InterPro"/>
</dbReference>
<feature type="compositionally biased region" description="Polar residues" evidence="4">
    <location>
        <begin position="81"/>
        <end position="105"/>
    </location>
</feature>
<feature type="region of interest" description="Disordered" evidence="4">
    <location>
        <begin position="1175"/>
        <end position="1240"/>
    </location>
</feature>
<keyword evidence="3" id="KW-0539">Nucleus</keyword>
<organism evidence="6 7">
    <name type="scientific">Denticeps clupeoides</name>
    <name type="common">denticle herring</name>
    <dbReference type="NCBI Taxonomy" id="299321"/>
    <lineage>
        <taxon>Eukaryota</taxon>
        <taxon>Metazoa</taxon>
        <taxon>Chordata</taxon>
        <taxon>Craniata</taxon>
        <taxon>Vertebrata</taxon>
        <taxon>Euteleostomi</taxon>
        <taxon>Actinopterygii</taxon>
        <taxon>Neopterygii</taxon>
        <taxon>Teleostei</taxon>
        <taxon>Clupei</taxon>
        <taxon>Clupeiformes</taxon>
        <taxon>Denticipitoidei</taxon>
        <taxon>Denticipitidae</taxon>
        <taxon>Denticeps</taxon>
    </lineage>
</organism>
<feature type="compositionally biased region" description="Polar residues" evidence="4">
    <location>
        <begin position="1080"/>
        <end position="1096"/>
    </location>
</feature>
<dbReference type="RefSeq" id="XP_028835119.1">
    <property type="nucleotide sequence ID" value="XM_028979286.1"/>
</dbReference>
<dbReference type="GO" id="GO:1990907">
    <property type="term" value="C:beta-catenin-TCF complex"/>
    <property type="evidence" value="ECO:0007669"/>
    <property type="project" value="TreeGrafter"/>
</dbReference>
<feature type="compositionally biased region" description="Polar residues" evidence="4">
    <location>
        <begin position="406"/>
        <end position="452"/>
    </location>
</feature>
<feature type="compositionally biased region" description="Low complexity" evidence="4">
    <location>
        <begin position="355"/>
        <end position="398"/>
    </location>
</feature>
<feature type="compositionally biased region" description="Basic and acidic residues" evidence="4">
    <location>
        <begin position="28"/>
        <end position="43"/>
    </location>
</feature>
<dbReference type="RefSeq" id="XP_028835117.1">
    <property type="nucleotide sequence ID" value="XM_028979284.1"/>
</dbReference>
<feature type="compositionally biased region" description="Pro residues" evidence="4">
    <location>
        <begin position="591"/>
        <end position="600"/>
    </location>
</feature>
<dbReference type="InterPro" id="IPR013083">
    <property type="entry name" value="Znf_RING/FYVE/PHD"/>
</dbReference>
<evidence type="ECO:0000313" key="7">
    <source>
        <dbReference type="Proteomes" id="UP000694580"/>
    </source>
</evidence>
<dbReference type="RefSeq" id="XP_028835116.1">
    <property type="nucleotide sequence ID" value="XM_028979283.1"/>
</dbReference>
<feature type="region of interest" description="Disordered" evidence="4">
    <location>
        <begin position="872"/>
        <end position="1023"/>
    </location>
</feature>
<dbReference type="GO" id="GO:0003713">
    <property type="term" value="F:transcription coactivator activity"/>
    <property type="evidence" value="ECO:0007669"/>
    <property type="project" value="InterPro"/>
</dbReference>
<feature type="compositionally biased region" description="Low complexity" evidence="4">
    <location>
        <begin position="111"/>
        <end position="124"/>
    </location>
</feature>
<dbReference type="PANTHER" id="PTHR15185">
    <property type="entry name" value="BCL9"/>
    <property type="match status" value="1"/>
</dbReference>
<dbReference type="GeneTree" id="ENSGT00730000110915"/>
<dbReference type="RefSeq" id="XP_028835118.1">
    <property type="nucleotide sequence ID" value="XM_028979285.1"/>
</dbReference>
<dbReference type="Proteomes" id="UP000694580">
    <property type="component" value="Chromosome 5"/>
</dbReference>
<accession>A0AAY4BVB4</accession>
<dbReference type="Ensembl" id="ENSDCDT00010030293.1">
    <property type="protein sequence ID" value="ENSDCDP00010024512.1"/>
    <property type="gene ID" value="ENSDCDG00010015513.1"/>
</dbReference>
<dbReference type="Pfam" id="PF11502">
    <property type="entry name" value="BCL9"/>
    <property type="match status" value="1"/>
</dbReference>
<reference evidence="6 7" key="1">
    <citation type="submission" date="2020-06" db="EMBL/GenBank/DDBJ databases">
        <authorList>
            <consortium name="Wellcome Sanger Institute Data Sharing"/>
        </authorList>
    </citation>
    <scope>NUCLEOTIDE SEQUENCE [LARGE SCALE GENOMIC DNA]</scope>
</reference>
<evidence type="ECO:0000256" key="2">
    <source>
        <dbReference type="ARBA" id="ARBA00009200"/>
    </source>
</evidence>
<keyword evidence="7" id="KW-1185">Reference proteome</keyword>
<evidence type="ECO:0000256" key="4">
    <source>
        <dbReference type="SAM" id="MobiDB-lite"/>
    </source>
</evidence>
<dbReference type="GO" id="GO:0008013">
    <property type="term" value="F:beta-catenin binding"/>
    <property type="evidence" value="ECO:0007669"/>
    <property type="project" value="InterPro"/>
</dbReference>
<evidence type="ECO:0000313" key="6">
    <source>
        <dbReference type="Ensembl" id="ENSDCDP00010024512.1"/>
    </source>
</evidence>
<dbReference type="GO" id="GO:0045944">
    <property type="term" value="P:positive regulation of transcription by RNA polymerase II"/>
    <property type="evidence" value="ECO:0007669"/>
    <property type="project" value="TreeGrafter"/>
</dbReference>
<feature type="compositionally biased region" description="Basic and acidic residues" evidence="4">
    <location>
        <begin position="1"/>
        <end position="10"/>
    </location>
</feature>
<evidence type="ECO:0000256" key="3">
    <source>
        <dbReference type="ARBA" id="ARBA00023242"/>
    </source>
</evidence>
<dbReference type="InterPro" id="IPR024670">
    <property type="entry name" value="BCL9_beta-catenin-bd_dom"/>
</dbReference>
<dbReference type="RefSeq" id="XP_028835120.1">
    <property type="nucleotide sequence ID" value="XM_028979287.1"/>
</dbReference>
<feature type="region of interest" description="Disordered" evidence="4">
    <location>
        <begin position="1"/>
        <end position="217"/>
    </location>
</feature>
<evidence type="ECO:0000259" key="5">
    <source>
        <dbReference type="Pfam" id="PF11502"/>
    </source>
</evidence>
<feature type="compositionally biased region" description="Basic and acidic residues" evidence="4">
    <location>
        <begin position="190"/>
        <end position="202"/>
    </location>
</feature>
<feature type="domain" description="B-cell lymphoma 9 beta-catenin binding" evidence="5">
    <location>
        <begin position="489"/>
        <end position="526"/>
    </location>
</feature>
<dbReference type="PANTHER" id="PTHR15185:SF5">
    <property type="entry name" value="B-CELL CLL_LYMPHOMA 9 PROTEIN"/>
    <property type="match status" value="1"/>
</dbReference>
<feature type="compositionally biased region" description="Polar residues" evidence="4">
    <location>
        <begin position="173"/>
        <end position="184"/>
    </location>
</feature>
<sequence>MLESQEERTESSGTGALGAGTATTGAFGRKERAREREEGHDSRSSPAARSTRAKAAVSSHAHTHTTPSPHQHSNTPPVSLGLSSMHSSNPKVRNSPSTNTQSSPKSKQEAMVRSPPVMSPSSAAQMDSKLPNQGKQGGTGSQSQSSPCDPKSLSGGHAPKGPQVPVGNMGLKNGQSLNAGNGTKSKIKRERSTSMESFEQRDTGTPNNDGDQKELGSRAKRLCVAERRQPYRGTDWCSGGESDEEDKNFFNCNSSEMKPDPGVLASSTPTHNAVGGQPTASELGSSQKPGSKVFYVFTTEMANKAADAVITGHADNIIAYHMNNISNGKGNKSQLPVNNQMGPLRNDPKQPGVPPQQQQQTSSQSSEQNHQPTPKATAPGPQQPTQPAQPQQPAPGAKSTPGIPQDGTTSGGLDSKSLPSSSPQDGASHDSISNPAGTPGNQTSGNPQQQHGNFPFMDLPKGADVKLTAQHHQQLAHELMSSMSDNSEGLSQEQLEHRERSLQTLRDIQRMLFPDDKDMGAMGPQGNMGGPPPNTNPLMEGGGGPKKLEQGPLQAMMTQSQNLGKPGGPRPDGPPFGPPGPRDMPFSPSELGPPPGPPMNAHPGGEHGDHMTPEQMAWLKLQQEFYEEKKRKQEQMQHRPMGDMMLHQHGPRGMIRGPPPPYQINPGEVWGPGGPEPFPDQMNMGPRGMHPHMQRMPGFPGMMNPDMEGGPNPMPRPGMNWPDDMPKMGDVRGFPPGQGMFGGPGGRVERFPNPQSVQEAMFHQGMGEKQGMGLPPGMMIEMNRMIGNQRPMEPGNGAGMMFPRMPTDGPMSPNSRMEFMKGLGRDMGEFGMGPGNMNVNIGPNPQMMSSKMREPPMNISPEEMMKMRGIGGGGGAPLPENMGPQPKMMQGPPFPDQPHPGDFNMGPSRQFPGMMQQCPPGNAGRGPRGEPPFCPDQRPNTGGNGRLSHMPPNQPSNSGPAPPPPNQRNVGRKPSDLSVQSGPANSPSVNPLKSPTLRQVQSPMLGSPSGNLKSPQTPSQLAGMLTGPSAAVVAAATASIKSPQMMGSAGASPVHMKSPSLPAPSPGWTSSPKPPMQSPGIPQNSKPQLSMTSPNMMGSVEQGGNLPPVAPPSSSSSNQAGSMNVPPGSLPSSSPYTIPPEPTLSQNPLSIMMSRMSKFAMPSSTPLYHDAIKTVASSDDDSPPARSPNLPSLNNMSGMGVNHHTGHPRMMTPNSSGPMPSLSPMGMNTMGSQPLSHGMPNQMPSPNPMGPNMPPHPGPMGPGGMIPHGMMMPPVSQDAGMGNNQMLQQGRMGLPPHRGQGFPPGQSPPQQVPFPHNGPVPQGGGGSFPHGMGFQGDGGPLGRMGPNMPHGPGGGEPGMCKPNTPGGQDFNSMSGVFSDSDLHEVMRPGASGIPEFDLSRIIPSEKPSQTLSYFPRGGGDAPGGKPPPHPTGPPGFPQQIQGMMGEGNPRMGLPMQGMGGPPPGPGHMGPQDMPMGNPGHNPMRPQGFMGQGMMGPQHRMLSPGQQPGMMGGPGMMQGKERVPLYSHPGPVGSPNMMMSLQGMGGPQQTMMMSQMRPRGMAADMGMGFNPGPGNPGNIMF</sequence>
<feature type="region of interest" description="Disordered" evidence="4">
    <location>
        <begin position="1042"/>
        <end position="1144"/>
    </location>
</feature>
<feature type="compositionally biased region" description="Polar residues" evidence="4">
    <location>
        <begin position="328"/>
        <end position="341"/>
    </location>
</feature>
<feature type="region of interest" description="Disordered" evidence="4">
    <location>
        <begin position="266"/>
        <end position="288"/>
    </location>
</feature>
<dbReference type="GeneID" id="114789863"/>
<feature type="compositionally biased region" description="Low complexity" evidence="4">
    <location>
        <begin position="882"/>
        <end position="891"/>
    </location>
</feature>
<reference evidence="6" key="2">
    <citation type="submission" date="2025-08" db="UniProtKB">
        <authorList>
            <consortium name="Ensembl"/>
        </authorList>
    </citation>
    <scope>IDENTIFICATION</scope>
</reference>
<feature type="compositionally biased region" description="Gly residues" evidence="4">
    <location>
        <begin position="1321"/>
        <end position="1342"/>
    </location>
</feature>
<proteinExistence type="inferred from homology"/>
<comment type="similarity">
    <text evidence="2">Belongs to the BCL9 family.</text>
</comment>
<dbReference type="InterPro" id="IPR015668">
    <property type="entry name" value="Bcl-9/Bcl-9l"/>
</dbReference>
<feature type="region of interest" description="Disordered" evidence="4">
    <location>
        <begin position="328"/>
        <end position="474"/>
    </location>
</feature>
<feature type="compositionally biased region" description="Low complexity" evidence="4">
    <location>
        <begin position="1213"/>
        <end position="1228"/>
    </location>
</feature>
<protein>
    <recommendedName>
        <fullName evidence="5">B-cell lymphoma 9 beta-catenin binding domain-containing protein</fullName>
    </recommendedName>
</protein>
<evidence type="ECO:0000256" key="1">
    <source>
        <dbReference type="ARBA" id="ARBA00004123"/>
    </source>
</evidence>
<dbReference type="Gene3D" id="3.30.40.10">
    <property type="entry name" value="Zinc/RING finger domain, C3HC4 (zinc finger)"/>
    <property type="match status" value="1"/>
</dbReference>
<feature type="compositionally biased region" description="Polar residues" evidence="4">
    <location>
        <begin position="278"/>
        <end position="288"/>
    </location>
</feature>
<feature type="compositionally biased region" description="Pro residues" evidence="4">
    <location>
        <begin position="1305"/>
        <end position="1318"/>
    </location>
</feature>
<reference evidence="6" key="3">
    <citation type="submission" date="2025-09" db="UniProtKB">
        <authorList>
            <consortium name="Ensembl"/>
        </authorList>
    </citation>
    <scope>IDENTIFICATION</scope>
</reference>
<gene>
    <name evidence="6" type="primary">BCL9</name>
</gene>
<feature type="region of interest" description="Disordered" evidence="4">
    <location>
        <begin position="1298"/>
        <end position="1376"/>
    </location>
</feature>
<feature type="region of interest" description="Disordered" evidence="4">
    <location>
        <begin position="1408"/>
        <end position="1447"/>
    </location>
</feature>
<feature type="compositionally biased region" description="Polar residues" evidence="4">
    <location>
        <begin position="1365"/>
        <end position="1376"/>
    </location>
</feature>
<feature type="region of interest" description="Disordered" evidence="4">
    <location>
        <begin position="521"/>
        <end position="611"/>
    </location>
</feature>
<feature type="compositionally biased region" description="Low complexity" evidence="4">
    <location>
        <begin position="44"/>
        <end position="77"/>
    </location>
</feature>
<feature type="compositionally biased region" description="Polar residues" evidence="4">
    <location>
        <begin position="977"/>
        <end position="1020"/>
    </location>
</feature>
<feature type="compositionally biased region" description="Pro residues" evidence="4">
    <location>
        <begin position="1424"/>
        <end position="1436"/>
    </location>
</feature>